<evidence type="ECO:0000313" key="1">
    <source>
        <dbReference type="EMBL" id="EEG78623.1"/>
    </source>
</evidence>
<dbReference type="OrthoDB" id="2800840at2"/>
<reference evidence="1 2" key="1">
    <citation type="submission" date="2009-02" db="EMBL/GenBank/DDBJ databases">
        <title>Sequencing of the draft genome and assembly of Dethiobacter alkaliphilus AHT 1.</title>
        <authorList>
            <consortium name="US DOE Joint Genome Institute (JGI-PGF)"/>
            <person name="Lucas S."/>
            <person name="Copeland A."/>
            <person name="Lapidus A."/>
            <person name="Glavina del Rio T."/>
            <person name="Dalin E."/>
            <person name="Tice H."/>
            <person name="Bruce D."/>
            <person name="Goodwin L."/>
            <person name="Pitluck S."/>
            <person name="Larimer F."/>
            <person name="Land M.L."/>
            <person name="Hauser L."/>
            <person name="Muyzer G."/>
        </authorList>
    </citation>
    <scope>NUCLEOTIDE SEQUENCE [LARGE SCALE GENOMIC DNA]</scope>
    <source>
        <strain evidence="1 2">AHT 1</strain>
    </source>
</reference>
<organism evidence="1 2">
    <name type="scientific">Dethiobacter alkaliphilus AHT 1</name>
    <dbReference type="NCBI Taxonomy" id="555088"/>
    <lineage>
        <taxon>Bacteria</taxon>
        <taxon>Bacillati</taxon>
        <taxon>Bacillota</taxon>
        <taxon>Dethiobacteria</taxon>
        <taxon>Dethiobacterales</taxon>
        <taxon>Dethiobacteraceae</taxon>
        <taxon>Dethiobacter</taxon>
    </lineage>
</organism>
<accession>C0GDA2</accession>
<keyword evidence="2" id="KW-1185">Reference proteome</keyword>
<dbReference type="EMBL" id="ACJM01000002">
    <property type="protein sequence ID" value="EEG78623.1"/>
    <property type="molecule type" value="Genomic_DNA"/>
</dbReference>
<gene>
    <name evidence="1" type="ORF">DealDRAFT_0553</name>
</gene>
<comment type="caution">
    <text evidence="1">The sequence shown here is derived from an EMBL/GenBank/DDBJ whole genome shotgun (WGS) entry which is preliminary data.</text>
</comment>
<sequence>MREIKNNGLVLFLTAVILILSWMNISATRNLEHRINNMHGEFASLRSQVSHEVGQISGTVQHMREAERWWNIRDVEFLATWADEGLVRLEWQLREYSAGSQVTLNYRKRGEDTFTTIAAESESEGYFYADFMAEITHEPSFEIYITSPSKRDSVSEKMVGFESDQYQAYEYYISVKEDGKLRSSDVLSLNLDTLSRRLYNPLYIGVHLNDEIYISLNEDTFGFKESKYQVEQAFAEVRKGDAVIQRERLILNDDMIESGGQYYPEDIFYEARFDPASDYDDLYLIVNYNDDMKFELKIDLNVIGLQYNY</sequence>
<dbReference type="RefSeq" id="WP_008514648.1">
    <property type="nucleotide sequence ID" value="NZ_ACJM01000002.1"/>
</dbReference>
<dbReference type="AlphaFoldDB" id="C0GDA2"/>
<evidence type="ECO:0000313" key="2">
    <source>
        <dbReference type="Proteomes" id="UP000006443"/>
    </source>
</evidence>
<proteinExistence type="predicted"/>
<dbReference type="Proteomes" id="UP000006443">
    <property type="component" value="Unassembled WGS sequence"/>
</dbReference>
<dbReference type="STRING" id="555088.DealDRAFT_0553"/>
<protein>
    <submittedName>
        <fullName evidence="1">Uncharacterized protein</fullName>
    </submittedName>
</protein>
<name>C0GDA2_DETAL</name>